<evidence type="ECO:0000256" key="4">
    <source>
        <dbReference type="ARBA" id="ARBA00022801"/>
    </source>
</evidence>
<keyword evidence="3 6" id="KW-0645">Protease</keyword>
<evidence type="ECO:0000256" key="1">
    <source>
        <dbReference type="ARBA" id="ARBA00000423"/>
    </source>
</evidence>
<evidence type="ECO:0000256" key="7">
    <source>
        <dbReference type="SAM" id="MobiDB-lite"/>
    </source>
</evidence>
<protein>
    <recommendedName>
        <fullName evidence="2">bleomycin hydrolase</fullName>
        <ecNumber evidence="2">3.4.22.40</ecNumber>
    </recommendedName>
</protein>
<dbReference type="PROSITE" id="PS00139">
    <property type="entry name" value="THIOL_PROTEASE_CYS"/>
    <property type="match status" value="1"/>
</dbReference>
<dbReference type="InterPro" id="IPR000169">
    <property type="entry name" value="Pept_cys_AS"/>
</dbReference>
<dbReference type="EC" id="3.4.22.40" evidence="2"/>
<dbReference type="Proteomes" id="UP000054408">
    <property type="component" value="Unassembled WGS sequence"/>
</dbReference>
<reference evidence="8 9" key="1">
    <citation type="submission" date="2010-05" db="EMBL/GenBank/DDBJ databases">
        <title>The Genome Sequence of Thecamonas trahens ATCC 50062.</title>
        <authorList>
            <consortium name="The Broad Institute Genome Sequencing Platform"/>
            <person name="Russ C."/>
            <person name="Cuomo C."/>
            <person name="Shea T."/>
            <person name="Young S.K."/>
            <person name="Zeng Q."/>
            <person name="Koehrsen M."/>
            <person name="Haas B."/>
            <person name="Borodovsky M."/>
            <person name="Guigo R."/>
            <person name="Alvarado L."/>
            <person name="Berlin A."/>
            <person name="Bochicchio J."/>
            <person name="Borenstein D."/>
            <person name="Chapman S."/>
            <person name="Chen Z."/>
            <person name="Freedman E."/>
            <person name="Gellesch M."/>
            <person name="Goldberg J."/>
            <person name="Griggs A."/>
            <person name="Gujja S."/>
            <person name="Heilman E."/>
            <person name="Heiman D."/>
            <person name="Hepburn T."/>
            <person name="Howarth C."/>
            <person name="Jen D."/>
            <person name="Larson L."/>
            <person name="Mehta T."/>
            <person name="Park D."/>
            <person name="Pearson M."/>
            <person name="Roberts A."/>
            <person name="Saif S."/>
            <person name="Shenoy N."/>
            <person name="Sisk P."/>
            <person name="Stolte C."/>
            <person name="Sykes S."/>
            <person name="Thomson T."/>
            <person name="Walk T."/>
            <person name="White J."/>
            <person name="Yandava C."/>
            <person name="Burger G."/>
            <person name="Gray M.W."/>
            <person name="Holland P.W.H."/>
            <person name="King N."/>
            <person name="Lang F.B.F."/>
            <person name="Roger A.J."/>
            <person name="Ruiz-Trillo I."/>
            <person name="Lander E."/>
            <person name="Nusbaum C."/>
        </authorList>
    </citation>
    <scope>NUCLEOTIDE SEQUENCE [LARGE SCALE GENOMIC DNA]</scope>
    <source>
        <strain evidence="8 9">ATCC 50062</strain>
    </source>
</reference>
<dbReference type="PIRSF" id="PIRSF005700">
    <property type="entry name" value="PepC"/>
    <property type="match status" value="1"/>
</dbReference>
<dbReference type="PANTHER" id="PTHR10363:SF2">
    <property type="entry name" value="BLEOMYCIN HYDROLASE"/>
    <property type="match status" value="1"/>
</dbReference>
<dbReference type="GeneID" id="25567895"/>
<proteinExistence type="inferred from homology"/>
<organism evidence="8 9">
    <name type="scientific">Thecamonas trahens ATCC 50062</name>
    <dbReference type="NCBI Taxonomy" id="461836"/>
    <lineage>
        <taxon>Eukaryota</taxon>
        <taxon>Apusozoa</taxon>
        <taxon>Apusomonadida</taxon>
        <taxon>Apusomonadidae</taxon>
        <taxon>Thecamonas</taxon>
    </lineage>
</organism>
<sequence>MAATTTERELTPEFLDSIHESFTSDSKNLLAVNACVRNDVHEVLTAHSVTRGDTSHHTFSHVVSGECKAADQKSSGRCWIFACLGVIRRDIIKEHDLPADWELSQTHLFFWDKVERCNHFLEVMISTLDEDVDSRLQHHLLSDPINDGGQWDMLANLINKYGLVPKTAMPEAWTSCASRKLNWLLANKLREFASVFRTQCGVTDGEDTFAAKAARGHKVRTLKAEMMEELYRIICIHLGTPVTKFDWSVRSKDGKSFKRYTGLTPKTFAEKFVKFDVNDYVSVINDPRNEYGQMYTVAHLGNVVGGAPFATSTRPSTSSATLSPTQSSTTSRSGSVATSASSSSARKASSTLPSLTTTSSAARRSTWTRRPASATVRAS</sequence>
<keyword evidence="4 6" id="KW-0378">Hydrolase</keyword>
<dbReference type="AlphaFoldDB" id="A0A0L0DLF0"/>
<dbReference type="SUPFAM" id="SSF54001">
    <property type="entry name" value="Cysteine proteinases"/>
    <property type="match status" value="1"/>
</dbReference>
<dbReference type="GO" id="GO:0043418">
    <property type="term" value="P:homocysteine catabolic process"/>
    <property type="evidence" value="ECO:0007669"/>
    <property type="project" value="TreeGrafter"/>
</dbReference>
<dbReference type="InterPro" id="IPR038765">
    <property type="entry name" value="Papain-like_cys_pep_sf"/>
</dbReference>
<dbReference type="OrthoDB" id="2666448at2759"/>
<name>A0A0L0DLF0_THETB</name>
<dbReference type="Gene3D" id="3.90.70.10">
    <property type="entry name" value="Cysteine proteinases"/>
    <property type="match status" value="1"/>
</dbReference>
<dbReference type="InterPro" id="IPR004134">
    <property type="entry name" value="Peptidase_C1B"/>
</dbReference>
<evidence type="ECO:0000313" key="9">
    <source>
        <dbReference type="Proteomes" id="UP000054408"/>
    </source>
</evidence>
<dbReference type="PANTHER" id="PTHR10363">
    <property type="entry name" value="BLEOMYCIN HYDROLASE"/>
    <property type="match status" value="1"/>
</dbReference>
<keyword evidence="5 6" id="KW-0788">Thiol protease</keyword>
<accession>A0A0L0DLF0</accession>
<evidence type="ECO:0000313" key="8">
    <source>
        <dbReference type="EMBL" id="KNC53127.1"/>
    </source>
</evidence>
<dbReference type="GO" id="GO:0070005">
    <property type="term" value="F:cysteine-type aminopeptidase activity"/>
    <property type="evidence" value="ECO:0007669"/>
    <property type="project" value="InterPro"/>
</dbReference>
<keyword evidence="9" id="KW-1185">Reference proteome</keyword>
<dbReference type="GO" id="GO:0006508">
    <property type="term" value="P:proteolysis"/>
    <property type="evidence" value="ECO:0007669"/>
    <property type="project" value="UniProtKB-KW"/>
</dbReference>
<evidence type="ECO:0000256" key="3">
    <source>
        <dbReference type="ARBA" id="ARBA00022670"/>
    </source>
</evidence>
<evidence type="ECO:0000256" key="2">
    <source>
        <dbReference type="ARBA" id="ARBA00012465"/>
    </source>
</evidence>
<dbReference type="GO" id="GO:0005737">
    <property type="term" value="C:cytoplasm"/>
    <property type="evidence" value="ECO:0007669"/>
    <property type="project" value="TreeGrafter"/>
</dbReference>
<dbReference type="RefSeq" id="XP_013754794.1">
    <property type="nucleotide sequence ID" value="XM_013899340.1"/>
</dbReference>
<comment type="similarity">
    <text evidence="6">Belongs to the peptidase C1 family.</text>
</comment>
<dbReference type="Pfam" id="PF03051">
    <property type="entry name" value="Peptidase_C1_2"/>
    <property type="match status" value="1"/>
</dbReference>
<dbReference type="GO" id="GO:0004197">
    <property type="term" value="F:cysteine-type endopeptidase activity"/>
    <property type="evidence" value="ECO:0007669"/>
    <property type="project" value="UniProtKB-EC"/>
</dbReference>
<gene>
    <name evidence="8" type="ORF">AMSG_09432</name>
</gene>
<comment type="catalytic activity">
    <reaction evidence="1">
        <text>Inactivates bleomycin B2 (a cytotoxic glycometallopeptide) by hydrolysis of a carboxyamide bond of beta-aminoalanine, but also shows general aminopeptidase activity. The specificity varies somewhat with source, but amino acid arylamides of Met, Leu and Ala are preferred.</text>
        <dbReference type="EC" id="3.4.22.40"/>
    </reaction>
</comment>
<evidence type="ECO:0000256" key="6">
    <source>
        <dbReference type="PIRNR" id="PIRNR005700"/>
    </source>
</evidence>
<dbReference type="STRING" id="461836.A0A0L0DLF0"/>
<dbReference type="EMBL" id="GL349478">
    <property type="protein sequence ID" value="KNC53127.1"/>
    <property type="molecule type" value="Genomic_DNA"/>
</dbReference>
<dbReference type="GO" id="GO:0009636">
    <property type="term" value="P:response to toxic substance"/>
    <property type="evidence" value="ECO:0007669"/>
    <property type="project" value="TreeGrafter"/>
</dbReference>
<dbReference type="eggNOG" id="KOG4128">
    <property type="taxonomic scope" value="Eukaryota"/>
</dbReference>
<evidence type="ECO:0000256" key="5">
    <source>
        <dbReference type="ARBA" id="ARBA00022807"/>
    </source>
</evidence>
<feature type="region of interest" description="Disordered" evidence="7">
    <location>
        <begin position="311"/>
        <end position="379"/>
    </location>
</feature>